<feature type="region of interest" description="Disordered" evidence="1">
    <location>
        <begin position="1"/>
        <end position="27"/>
    </location>
</feature>
<dbReference type="InterPro" id="IPR011990">
    <property type="entry name" value="TPR-like_helical_dom_sf"/>
</dbReference>
<name>A0A4Y3QYM6_STRCI</name>
<feature type="compositionally biased region" description="Basic and acidic residues" evidence="1">
    <location>
        <begin position="832"/>
        <end position="848"/>
    </location>
</feature>
<gene>
    <name evidence="2" type="ORF">SCA03_30970</name>
</gene>
<dbReference type="AlphaFoldDB" id="A0A4Y3QYM6"/>
<feature type="region of interest" description="Disordered" evidence="1">
    <location>
        <begin position="825"/>
        <end position="901"/>
    </location>
</feature>
<feature type="region of interest" description="Disordered" evidence="1">
    <location>
        <begin position="734"/>
        <end position="802"/>
    </location>
</feature>
<feature type="compositionally biased region" description="Pro residues" evidence="1">
    <location>
        <begin position="1"/>
        <end position="19"/>
    </location>
</feature>
<dbReference type="Gene3D" id="1.25.40.10">
    <property type="entry name" value="Tetratricopeptide repeat domain"/>
    <property type="match status" value="1"/>
</dbReference>
<dbReference type="EMBL" id="BJMM01000013">
    <property type="protein sequence ID" value="GEB50546.1"/>
    <property type="molecule type" value="Genomic_DNA"/>
</dbReference>
<evidence type="ECO:0000313" key="3">
    <source>
        <dbReference type="Proteomes" id="UP000319210"/>
    </source>
</evidence>
<feature type="compositionally biased region" description="Low complexity" evidence="1">
    <location>
        <begin position="66"/>
        <end position="100"/>
    </location>
</feature>
<feature type="region of interest" description="Disordered" evidence="1">
    <location>
        <begin position="62"/>
        <end position="173"/>
    </location>
</feature>
<comment type="caution">
    <text evidence="2">The sequence shown here is derived from an EMBL/GenBank/DDBJ whole genome shotgun (WGS) entry which is preliminary data.</text>
</comment>
<evidence type="ECO:0008006" key="4">
    <source>
        <dbReference type="Google" id="ProtNLM"/>
    </source>
</evidence>
<dbReference type="OrthoDB" id="4495511at2"/>
<feature type="compositionally biased region" description="Gly residues" evidence="1">
    <location>
        <begin position="128"/>
        <end position="137"/>
    </location>
</feature>
<keyword evidence="3" id="KW-1185">Reference proteome</keyword>
<feature type="region of interest" description="Disordered" evidence="1">
    <location>
        <begin position="282"/>
        <end position="304"/>
    </location>
</feature>
<evidence type="ECO:0000256" key="1">
    <source>
        <dbReference type="SAM" id="MobiDB-lite"/>
    </source>
</evidence>
<reference evidence="2 3" key="1">
    <citation type="submission" date="2019-06" db="EMBL/GenBank/DDBJ databases">
        <title>Whole genome shotgun sequence of Streptomyces cacaoi subsp. cacaoi NBRC 12748.</title>
        <authorList>
            <person name="Hosoyama A."/>
            <person name="Uohara A."/>
            <person name="Ohji S."/>
            <person name="Ichikawa N."/>
        </authorList>
    </citation>
    <scope>NUCLEOTIDE SEQUENCE [LARGE SCALE GENOMIC DNA]</scope>
    <source>
        <strain evidence="2 3">NBRC 12748</strain>
    </source>
</reference>
<dbReference type="NCBIfam" id="NF041121">
    <property type="entry name" value="SAV_2336_NTERM"/>
    <property type="match status" value="1"/>
</dbReference>
<protein>
    <recommendedName>
        <fullName evidence="4">Tetratricopeptide repeat protein</fullName>
    </recommendedName>
</protein>
<dbReference type="Proteomes" id="UP000319210">
    <property type="component" value="Unassembled WGS sequence"/>
</dbReference>
<feature type="compositionally biased region" description="Basic and acidic residues" evidence="1">
    <location>
        <begin position="104"/>
        <end position="126"/>
    </location>
</feature>
<proteinExistence type="predicted"/>
<sequence>MSPPPEPPQRPPGVPPPSPTGRAADRPIALVAELVARLRSAGPEPTSEEVAEALWLARWTAPAAPPEAAADAEAPGDGSLAAHPETATGPAAGRPADGAPGPDPRPEPADATGRDDGDGGDGRDGGNSENGGDGGDGAAPVPPASTEPSRAPSVELYPARRSGGAPRTGIPVRAPAARALPGLALLHRALRPLQRYRPPLPPAAGELDEEATAELSARAAVVHPVFARVTRRRGELQILVDASPTAAVWQPTAEQLRLACEQLGVFRDVRLRHLSRAADGTPLLAGRTGPGAAGSARPADRHLDPTGRRLTLVLSDCVGPLWQDGGAQRMLHRWARRTPVAVVQPLPPRLWPRTALPAEPGTLLREGSGRFGFVPEGFGPPAEPDALPVPVLLPTPQALGNWARLLSGGAGGGVPGGVPGPAAWVRPLHPAVPPPAPGAPGASGPHALLRAFHAGASPGARDLARHLAVVPLVPPVMHLVQEAMLPDTGPMELAEVLLSGLLERYADPDEDGPRYAFVPGVRELLLQSLDRSAAVLVLKHLSAHVSRHFGRGTRNFAAVAVARLTGRGSGPVAPDGAFGEADGPGAGQAADDELFAQVPAEVVRFYLPDAEAADHAEEAERLLHQWEAERDVQLLHRARAAAETACAADAGARPRRTLARILRALARVPGAHRGADPAAASAGAAALLREAAALLTGPDPHALLERAAVEYELWRTTDSPAPLLAAERTLRALGSDEGTGEPEETRTPPAAAGVGERRAGAGGREDRSAGGDGGDRADGGDGDGGEAGQGAGARPLGAGRNLPPHLEQVRRLRLGRVLLALARAAPEHRRRAAPEAVRELREASDMPPERAAWAPQPADTSATPVRPDTPDGSAAPDRPGPLGGPGTGAIDEPFAPAAPGPGAQRCATLLDLADALRLTGAPAAERLRVLDDAAAAAPSDGPADERAGLRLRCTWARAGVLREAGSWEEAAEAYAAAVRSAPAYSAERGELLVEWGEMLLGVTGRRGEAENLLREALTSAPTGGPSVTRASRLLGDALLARYRTEGFLPDLYEGCHLLESAARQEPGPARRAEVWLDLGRARALFPPESTQRGMAERELTTALHEAGEAGGEADPTAARAWHALGEEHRGRGRRERALAAYREAAEAWRRVGERLVDVPWEEVRRTRERIEELARGGAD</sequence>
<feature type="compositionally biased region" description="Basic and acidic residues" evidence="1">
    <location>
        <begin position="755"/>
        <end position="779"/>
    </location>
</feature>
<dbReference type="SUPFAM" id="SSF48452">
    <property type="entry name" value="TPR-like"/>
    <property type="match status" value="1"/>
</dbReference>
<dbReference type="InterPro" id="IPR047738">
    <property type="entry name" value="SAV_2336-like_N"/>
</dbReference>
<accession>A0A4Y3QYM6</accession>
<dbReference type="RefSeq" id="WP_141275444.1">
    <property type="nucleotide sequence ID" value="NZ_BJMM01000013.1"/>
</dbReference>
<evidence type="ECO:0000313" key="2">
    <source>
        <dbReference type="EMBL" id="GEB50546.1"/>
    </source>
</evidence>
<organism evidence="2 3">
    <name type="scientific">Streptomyces cacaoi</name>
    <dbReference type="NCBI Taxonomy" id="1898"/>
    <lineage>
        <taxon>Bacteria</taxon>
        <taxon>Bacillati</taxon>
        <taxon>Actinomycetota</taxon>
        <taxon>Actinomycetes</taxon>
        <taxon>Kitasatosporales</taxon>
        <taxon>Streptomycetaceae</taxon>
        <taxon>Streptomyces</taxon>
    </lineage>
</organism>